<evidence type="ECO:0000313" key="2">
    <source>
        <dbReference type="EMBL" id="OGG26243.1"/>
    </source>
</evidence>
<dbReference type="InterPro" id="IPR027417">
    <property type="entry name" value="P-loop_NTPase"/>
</dbReference>
<comment type="caution">
    <text evidence="2">The sequence shown here is derived from an EMBL/GenBank/DDBJ whole genome shotgun (WGS) entry which is preliminary data.</text>
</comment>
<dbReference type="InterPro" id="IPR003439">
    <property type="entry name" value="ABC_transporter-like_ATP-bd"/>
</dbReference>
<proteinExistence type="predicted"/>
<dbReference type="Proteomes" id="UP000176609">
    <property type="component" value="Unassembled WGS sequence"/>
</dbReference>
<dbReference type="GO" id="GO:0016887">
    <property type="term" value="F:ATP hydrolysis activity"/>
    <property type="evidence" value="ECO:0007669"/>
    <property type="project" value="InterPro"/>
</dbReference>
<organism evidence="2 3">
    <name type="scientific">Candidatus Gottesmanbacteria bacterium RIFCSPLOWO2_01_FULL_39_12b</name>
    <dbReference type="NCBI Taxonomy" id="1798388"/>
    <lineage>
        <taxon>Bacteria</taxon>
        <taxon>Candidatus Gottesmaniibacteriota</taxon>
    </lineage>
</organism>
<dbReference type="AlphaFoldDB" id="A0A1F6AP42"/>
<dbReference type="Gene3D" id="3.40.50.300">
    <property type="entry name" value="P-loop containing nucleotide triphosphate hydrolases"/>
    <property type="match status" value="1"/>
</dbReference>
<accession>A0A1F6AP42</accession>
<dbReference type="Pfam" id="PF00005">
    <property type="entry name" value="ABC_tran"/>
    <property type="match status" value="1"/>
</dbReference>
<evidence type="ECO:0000313" key="3">
    <source>
        <dbReference type="Proteomes" id="UP000176609"/>
    </source>
</evidence>
<name>A0A1F6AP42_9BACT</name>
<evidence type="ECO:0000259" key="1">
    <source>
        <dbReference type="Pfam" id="PF00005"/>
    </source>
</evidence>
<protein>
    <recommendedName>
        <fullName evidence="1">ABC transporter domain-containing protein</fullName>
    </recommendedName>
</protein>
<dbReference type="GO" id="GO:0005524">
    <property type="term" value="F:ATP binding"/>
    <property type="evidence" value="ECO:0007669"/>
    <property type="project" value="InterPro"/>
</dbReference>
<reference evidence="2 3" key="1">
    <citation type="journal article" date="2016" name="Nat. Commun.">
        <title>Thousands of microbial genomes shed light on interconnected biogeochemical processes in an aquifer system.</title>
        <authorList>
            <person name="Anantharaman K."/>
            <person name="Brown C.T."/>
            <person name="Hug L.A."/>
            <person name="Sharon I."/>
            <person name="Castelle C.J."/>
            <person name="Probst A.J."/>
            <person name="Thomas B.C."/>
            <person name="Singh A."/>
            <person name="Wilkins M.J."/>
            <person name="Karaoz U."/>
            <person name="Brodie E.L."/>
            <person name="Williams K.H."/>
            <person name="Hubbard S.S."/>
            <person name="Banfield J.F."/>
        </authorList>
    </citation>
    <scope>NUCLEOTIDE SEQUENCE [LARGE SCALE GENOMIC DNA]</scope>
</reference>
<gene>
    <name evidence="2" type="ORF">A2960_04675</name>
</gene>
<dbReference type="SUPFAM" id="SSF53795">
    <property type="entry name" value="PEP carboxykinase-like"/>
    <property type="match status" value="1"/>
</dbReference>
<dbReference type="EMBL" id="MFJR01000012">
    <property type="protein sequence ID" value="OGG26243.1"/>
    <property type="molecule type" value="Genomic_DNA"/>
</dbReference>
<sequence>MKFQKINLSIAGFLIQVTFKAYKDTDQKRIIKGILKYHHGFIIDDSLNKPDFYILLSKEYKKRRQKRNRIECNIKYFPQFVFLISGIVQQLLNKTGFLLHASSAVKDDKAILFFGPSGVGKSTVIRLLSGTMEPFSDDGVYIKKEKGQFYVYQTPFREENNLIEKTGQRFQLGAICFLKKDHIFEIKKIQNKQYWLIKLIEQTFSDKQYIVSQIQCVFNMVKNFDRIYLFKFAENKNGILKLFSKKDIFY</sequence>
<feature type="domain" description="ABC transporter" evidence="1">
    <location>
        <begin position="102"/>
        <end position="146"/>
    </location>
</feature>